<comment type="caution">
    <text evidence="2">The sequence shown here is derived from an EMBL/GenBank/DDBJ whole genome shotgun (WGS) entry which is preliminary data.</text>
</comment>
<dbReference type="GO" id="GO:0009882">
    <property type="term" value="F:blue light photoreceptor activity"/>
    <property type="evidence" value="ECO:0007669"/>
    <property type="project" value="InterPro"/>
</dbReference>
<dbReference type="PROSITE" id="PS50925">
    <property type="entry name" value="BLUF"/>
    <property type="match status" value="1"/>
</dbReference>
<dbReference type="AlphaFoldDB" id="A0AAW9RFB3"/>
<protein>
    <submittedName>
        <fullName evidence="2">BLUF domain-containing protein</fullName>
    </submittedName>
</protein>
<organism evidence="2 3">
    <name type="scientific">Elongatibacter sediminis</name>
    <dbReference type="NCBI Taxonomy" id="3119006"/>
    <lineage>
        <taxon>Bacteria</taxon>
        <taxon>Pseudomonadati</taxon>
        <taxon>Pseudomonadota</taxon>
        <taxon>Gammaproteobacteria</taxon>
        <taxon>Chromatiales</taxon>
        <taxon>Wenzhouxiangellaceae</taxon>
        <taxon>Elongatibacter</taxon>
    </lineage>
</organism>
<dbReference type="SMART" id="SM01034">
    <property type="entry name" value="BLUF"/>
    <property type="match status" value="1"/>
</dbReference>
<evidence type="ECO:0000313" key="3">
    <source>
        <dbReference type="Proteomes" id="UP001359886"/>
    </source>
</evidence>
<dbReference type="Pfam" id="PF04940">
    <property type="entry name" value="BLUF"/>
    <property type="match status" value="1"/>
</dbReference>
<dbReference type="Proteomes" id="UP001359886">
    <property type="component" value="Unassembled WGS sequence"/>
</dbReference>
<sequence length="144" mass="16454">MPGLHAIVYVSSAVHLMQPDELEQLLARARRKNQKLGVTGLLLYCDGNFMQYIEGEEENLRKIFKTIQTDPRHQGLVKILDQPVNEREFADWNMGFAIAHETELSRLTGASWETGGEDGRSASPRATGRKLLRAFWERQMRAEL</sequence>
<feature type="domain" description="BLUF" evidence="1">
    <location>
        <begin position="4"/>
        <end position="95"/>
    </location>
</feature>
<name>A0AAW9RFB3_9GAMM</name>
<dbReference type="EMBL" id="JAZHOG010000010">
    <property type="protein sequence ID" value="MEJ8568807.1"/>
    <property type="molecule type" value="Genomic_DNA"/>
</dbReference>
<proteinExistence type="predicted"/>
<dbReference type="RefSeq" id="WP_354696131.1">
    <property type="nucleotide sequence ID" value="NZ_JAZHOG010000010.1"/>
</dbReference>
<dbReference type="GO" id="GO:0071949">
    <property type="term" value="F:FAD binding"/>
    <property type="evidence" value="ECO:0007669"/>
    <property type="project" value="InterPro"/>
</dbReference>
<dbReference type="InterPro" id="IPR007024">
    <property type="entry name" value="BLUF_domain"/>
</dbReference>
<accession>A0AAW9RFB3</accession>
<evidence type="ECO:0000259" key="1">
    <source>
        <dbReference type="PROSITE" id="PS50925"/>
    </source>
</evidence>
<reference evidence="2 3" key="1">
    <citation type="submission" date="2024-02" db="EMBL/GenBank/DDBJ databases">
        <title>A novel Wenzhouxiangellaceae bacterium, isolated from coastal sediments.</title>
        <authorList>
            <person name="Du Z.-J."/>
            <person name="Ye Y.-Q."/>
            <person name="Zhang X.-Y."/>
        </authorList>
    </citation>
    <scope>NUCLEOTIDE SEQUENCE [LARGE SCALE GENOMIC DNA]</scope>
    <source>
        <strain evidence="2 3">CH-27</strain>
    </source>
</reference>
<dbReference type="InterPro" id="IPR036046">
    <property type="entry name" value="Acylphosphatase-like_dom_sf"/>
</dbReference>
<evidence type="ECO:0000313" key="2">
    <source>
        <dbReference type="EMBL" id="MEJ8568807.1"/>
    </source>
</evidence>
<gene>
    <name evidence="2" type="ORF">V3330_14330</name>
</gene>
<keyword evidence="3" id="KW-1185">Reference proteome</keyword>
<dbReference type="Gene3D" id="3.30.70.100">
    <property type="match status" value="1"/>
</dbReference>
<dbReference type="SUPFAM" id="SSF54975">
    <property type="entry name" value="Acylphosphatase/BLUF domain-like"/>
    <property type="match status" value="1"/>
</dbReference>